<dbReference type="AlphaFoldDB" id="A0A7S8E725"/>
<dbReference type="InterPro" id="IPR039421">
    <property type="entry name" value="Type_1_exporter"/>
</dbReference>
<keyword evidence="4 11" id="KW-0067">ATP-binding</keyword>
<dbReference type="Gene3D" id="1.20.1560.10">
    <property type="entry name" value="ABC transporter type 1, transmembrane domain"/>
    <property type="match status" value="1"/>
</dbReference>
<dbReference type="RefSeq" id="WP_195169602.1">
    <property type="nucleotide sequence ID" value="NZ_CP062983.1"/>
</dbReference>
<keyword evidence="12" id="KW-1185">Reference proteome</keyword>
<feature type="transmembrane region" description="Helical" evidence="8">
    <location>
        <begin position="289"/>
        <end position="310"/>
    </location>
</feature>
<evidence type="ECO:0000259" key="10">
    <source>
        <dbReference type="PROSITE" id="PS50929"/>
    </source>
</evidence>
<evidence type="ECO:0000256" key="8">
    <source>
        <dbReference type="SAM" id="Phobius"/>
    </source>
</evidence>
<feature type="transmembrane region" description="Helical" evidence="8">
    <location>
        <begin position="258"/>
        <end position="277"/>
    </location>
</feature>
<accession>A0A7S8E725</accession>
<dbReference type="InterPro" id="IPR003439">
    <property type="entry name" value="ABC_transporter-like_ATP-bd"/>
</dbReference>
<dbReference type="GO" id="GO:0005886">
    <property type="term" value="C:plasma membrane"/>
    <property type="evidence" value="ECO:0007669"/>
    <property type="project" value="UniProtKB-SubCell"/>
</dbReference>
<dbReference type="SUPFAM" id="SSF90123">
    <property type="entry name" value="ABC transporter transmembrane region"/>
    <property type="match status" value="1"/>
</dbReference>
<comment type="subcellular location">
    <subcellularLocation>
        <location evidence="1">Cell membrane</location>
        <topology evidence="1">Multi-pass membrane protein</topology>
    </subcellularLocation>
</comment>
<feature type="transmembrane region" description="Helical" evidence="8">
    <location>
        <begin position="75"/>
        <end position="101"/>
    </location>
</feature>
<dbReference type="InterPro" id="IPR011527">
    <property type="entry name" value="ABC1_TM_dom"/>
</dbReference>
<dbReference type="GO" id="GO:0090374">
    <property type="term" value="P:oligopeptide export from mitochondrion"/>
    <property type="evidence" value="ECO:0007669"/>
    <property type="project" value="TreeGrafter"/>
</dbReference>
<evidence type="ECO:0000256" key="6">
    <source>
        <dbReference type="ARBA" id="ARBA00023136"/>
    </source>
</evidence>
<dbReference type="Pfam" id="PF00005">
    <property type="entry name" value="ABC_tran"/>
    <property type="match status" value="1"/>
</dbReference>
<evidence type="ECO:0000259" key="9">
    <source>
        <dbReference type="PROSITE" id="PS50893"/>
    </source>
</evidence>
<feature type="domain" description="ABC transporter" evidence="9">
    <location>
        <begin position="352"/>
        <end position="586"/>
    </location>
</feature>
<dbReference type="InterPro" id="IPR003593">
    <property type="entry name" value="AAA+_ATPase"/>
</dbReference>
<evidence type="ECO:0000313" key="11">
    <source>
        <dbReference type="EMBL" id="QPC81530.1"/>
    </source>
</evidence>
<keyword evidence="3" id="KW-0547">Nucleotide-binding</keyword>
<dbReference type="EMBL" id="CP062983">
    <property type="protein sequence ID" value="QPC81530.1"/>
    <property type="molecule type" value="Genomic_DNA"/>
</dbReference>
<dbReference type="GO" id="GO:0016887">
    <property type="term" value="F:ATP hydrolysis activity"/>
    <property type="evidence" value="ECO:0007669"/>
    <property type="project" value="InterPro"/>
</dbReference>
<dbReference type="Gene3D" id="3.40.50.300">
    <property type="entry name" value="P-loop containing nucleotide triphosphate hydrolases"/>
    <property type="match status" value="1"/>
</dbReference>
<dbReference type="PROSITE" id="PS50893">
    <property type="entry name" value="ABC_TRANSPORTER_2"/>
    <property type="match status" value="1"/>
</dbReference>
<evidence type="ECO:0000256" key="2">
    <source>
        <dbReference type="ARBA" id="ARBA00022692"/>
    </source>
</evidence>
<dbReference type="GO" id="GO:0005524">
    <property type="term" value="F:ATP binding"/>
    <property type="evidence" value="ECO:0007669"/>
    <property type="project" value="UniProtKB-KW"/>
</dbReference>
<feature type="transmembrane region" description="Helical" evidence="8">
    <location>
        <begin position="151"/>
        <end position="171"/>
    </location>
</feature>
<name>A0A7S8E725_9CHLR</name>
<proteinExistence type="predicted"/>
<protein>
    <submittedName>
        <fullName evidence="11">ABC transporter ATP-binding protein</fullName>
    </submittedName>
</protein>
<dbReference type="FunFam" id="3.40.50.300:FF:000218">
    <property type="entry name" value="Multidrug ABC transporter ATP-binding protein"/>
    <property type="match status" value="1"/>
</dbReference>
<dbReference type="PROSITE" id="PS00211">
    <property type="entry name" value="ABC_TRANSPORTER_1"/>
    <property type="match status" value="1"/>
</dbReference>
<dbReference type="KEGG" id="pmet:G4Y79_17805"/>
<evidence type="ECO:0000256" key="1">
    <source>
        <dbReference type="ARBA" id="ARBA00004651"/>
    </source>
</evidence>
<feature type="region of interest" description="Disordered" evidence="7">
    <location>
        <begin position="595"/>
        <end position="624"/>
    </location>
</feature>
<dbReference type="SMART" id="SM00382">
    <property type="entry name" value="AAA"/>
    <property type="match status" value="1"/>
</dbReference>
<dbReference type="PANTHER" id="PTHR43394:SF1">
    <property type="entry name" value="ATP-BINDING CASSETTE SUB-FAMILY B MEMBER 10, MITOCHONDRIAL"/>
    <property type="match status" value="1"/>
</dbReference>
<evidence type="ECO:0000256" key="4">
    <source>
        <dbReference type="ARBA" id="ARBA00022840"/>
    </source>
</evidence>
<dbReference type="PROSITE" id="PS50929">
    <property type="entry name" value="ABC_TM1F"/>
    <property type="match status" value="1"/>
</dbReference>
<feature type="domain" description="ABC transmembrane type-1" evidence="10">
    <location>
        <begin position="36"/>
        <end position="318"/>
    </location>
</feature>
<dbReference type="Proteomes" id="UP000594468">
    <property type="component" value="Chromosome"/>
</dbReference>
<dbReference type="Pfam" id="PF00664">
    <property type="entry name" value="ABC_membrane"/>
    <property type="match status" value="1"/>
</dbReference>
<feature type="transmembrane region" description="Helical" evidence="8">
    <location>
        <begin position="31"/>
        <end position="55"/>
    </location>
</feature>
<keyword evidence="6 8" id="KW-0472">Membrane</keyword>
<sequence>MRRRPGKANEEIFTPDVPVQWQRMLSLLRPYIGWMIIAVIALVGSSALSLVFPAIIQQVVDTVLQERNTQLLNQITVALLGVFLLQSLTTLVQTYAVNYVGERIVMDVRVKLYDRLLDFSLGFFTENRVGELISRMSSDVTKLQSVITNNITTLLSQALTMIGSIVIMFVINWRLCLFILVLIPIIMVVGMVFGIFFRRYSERVQQEIAESTIVAEEVFQNIREVKSFAREPYEKNRYNSAIDRAFDATVRLLRIRAVFGPLVAFLGFGALAALLWFGGREVIDGRLTGGALVAFLIYGLTVASSFGRLVGLYSQFQEAMGATKRIFYLLDLAPQIKDKPNARAIQHVEGHIQLDGVSFAYTQNHPVLQDINLDIAPGEVVALVGPSGAGKSTLFNLIPRFYDVDAGNVKIDNMDVRDVTQSSLRAQIGIVPQETLLFGGTIRENILYGRLDAHEEDLIAAAKAANAHDFIMLLPDQYETIVGERGVRLSGGQRQRVAIARAILKDPRVLLLDEATSSLDNESEHLVQEALGRLMQDRTTLIIAHRLSTVRIAHRIAVVEEGHIIELGTHDELMAHDGLYARLYDMQFRDTDMMDTTMDSEGTHPEDVDPEDIDPNVELPAGAD</sequence>
<dbReference type="SUPFAM" id="SSF52540">
    <property type="entry name" value="P-loop containing nucleoside triphosphate hydrolases"/>
    <property type="match status" value="1"/>
</dbReference>
<gene>
    <name evidence="11" type="ORF">G4Y79_17805</name>
</gene>
<dbReference type="CDD" id="cd18576">
    <property type="entry name" value="ABC_6TM_bac_exporter_ABCB8_10_like"/>
    <property type="match status" value="1"/>
</dbReference>
<dbReference type="GO" id="GO:0015421">
    <property type="term" value="F:ABC-type oligopeptide transporter activity"/>
    <property type="evidence" value="ECO:0007669"/>
    <property type="project" value="TreeGrafter"/>
</dbReference>
<evidence type="ECO:0000256" key="3">
    <source>
        <dbReference type="ARBA" id="ARBA00022741"/>
    </source>
</evidence>
<keyword evidence="2 8" id="KW-0812">Transmembrane</keyword>
<evidence type="ECO:0000313" key="12">
    <source>
        <dbReference type="Proteomes" id="UP000594468"/>
    </source>
</evidence>
<feature type="transmembrane region" description="Helical" evidence="8">
    <location>
        <begin position="177"/>
        <end position="197"/>
    </location>
</feature>
<keyword evidence="5 8" id="KW-1133">Transmembrane helix</keyword>
<dbReference type="InterPro" id="IPR017871">
    <property type="entry name" value="ABC_transporter-like_CS"/>
</dbReference>
<dbReference type="InterPro" id="IPR036640">
    <property type="entry name" value="ABC1_TM_sf"/>
</dbReference>
<organism evidence="11 12">
    <name type="scientific">Phototrophicus methaneseepsis</name>
    <dbReference type="NCBI Taxonomy" id="2710758"/>
    <lineage>
        <taxon>Bacteria</taxon>
        <taxon>Bacillati</taxon>
        <taxon>Chloroflexota</taxon>
        <taxon>Candidatus Thermofontia</taxon>
        <taxon>Phototrophicales</taxon>
        <taxon>Phototrophicaceae</taxon>
        <taxon>Phototrophicus</taxon>
    </lineage>
</organism>
<reference evidence="11 12" key="1">
    <citation type="submission" date="2020-02" db="EMBL/GenBank/DDBJ databases">
        <authorList>
            <person name="Zheng R.K."/>
            <person name="Sun C.M."/>
        </authorList>
    </citation>
    <scope>NUCLEOTIDE SEQUENCE [LARGE SCALE GENOMIC DNA]</scope>
    <source>
        <strain evidence="12">rifampicinis</strain>
    </source>
</reference>
<evidence type="ECO:0000256" key="7">
    <source>
        <dbReference type="SAM" id="MobiDB-lite"/>
    </source>
</evidence>
<evidence type="ECO:0000256" key="5">
    <source>
        <dbReference type="ARBA" id="ARBA00022989"/>
    </source>
</evidence>
<dbReference type="PANTHER" id="PTHR43394">
    <property type="entry name" value="ATP-DEPENDENT PERMEASE MDL1, MITOCHONDRIAL"/>
    <property type="match status" value="1"/>
</dbReference>
<dbReference type="InterPro" id="IPR027417">
    <property type="entry name" value="P-loop_NTPase"/>
</dbReference>